<dbReference type="Proteomes" id="UP001230649">
    <property type="component" value="Unassembled WGS sequence"/>
</dbReference>
<reference evidence="1" key="1">
    <citation type="submission" date="2023-04" db="EMBL/GenBank/DDBJ databases">
        <title>Draft Genome sequencing of Naganishia species isolated from polar environments using Oxford Nanopore Technology.</title>
        <authorList>
            <person name="Leo P."/>
            <person name="Venkateswaran K."/>
        </authorList>
    </citation>
    <scope>NUCLEOTIDE SEQUENCE</scope>
    <source>
        <strain evidence="1">MNA-CCFEE 5262</strain>
    </source>
</reference>
<evidence type="ECO:0000313" key="2">
    <source>
        <dbReference type="Proteomes" id="UP001230649"/>
    </source>
</evidence>
<sequence>MALNSASRGRQRSLPQPSLRTVPSLPHIQQHPVVQDARPLPPANPPSPFVMPEQKTLSRQISTPVMNSRTGRPLPTPLERSSNLQSIREPHTPPTVSSPSPTPQAPSVVNADYGVRWSSSAPIIDRSDTISSVKSLDRYILSHPSPQHQHPPRLTSTTSGNVRGRPLPPPPGPRGSAAMVPSRSLDRGVLRSELGMSAGTGEGRLGDGGEERKGDDERRNDGDDQGPSEEGSISPTTRKDSQAVPVIDVPAPSRHDTPVEPPHTNHSQVHQTSTPTAPHTTPQISVSPVQPMNDSKAPVIPTIAFPDSADACDTSTVIPRNRCPLPVPPGSPSSGMPSIAIDVSGDDDGAGSYVPTISVSPEGNNSTAPSIAIPVIAFPDETDSVAQNLFLRGYPRPNPPPAPASSAPPAVSPSSDRSSTPLVPVGIRIVCGVRPVKWVWSTSVDTSMRESRIVTWTISSNSVGGVITARHRSLINATSPLMTPPSANDSTTSSTSSAANAVPRSSILLDPPRQVQKHARKPETEARTTRPQHTSFTDDMRSARNVISSCTGPSVKAARCR</sequence>
<gene>
    <name evidence="1" type="ORF">QFC20_004980</name>
</gene>
<proteinExistence type="predicted"/>
<keyword evidence="2" id="KW-1185">Reference proteome</keyword>
<evidence type="ECO:0000313" key="1">
    <source>
        <dbReference type="EMBL" id="KAJ9102707.1"/>
    </source>
</evidence>
<comment type="caution">
    <text evidence="1">The sequence shown here is derived from an EMBL/GenBank/DDBJ whole genome shotgun (WGS) entry which is preliminary data.</text>
</comment>
<dbReference type="EMBL" id="JASBWS010000063">
    <property type="protein sequence ID" value="KAJ9102707.1"/>
    <property type="molecule type" value="Genomic_DNA"/>
</dbReference>
<name>A0ACC2VW84_9TREE</name>
<protein>
    <submittedName>
        <fullName evidence="1">Uncharacterized protein</fullName>
    </submittedName>
</protein>
<accession>A0ACC2VW84</accession>
<organism evidence="1 2">
    <name type="scientific">Naganishia adeliensis</name>
    <dbReference type="NCBI Taxonomy" id="92952"/>
    <lineage>
        <taxon>Eukaryota</taxon>
        <taxon>Fungi</taxon>
        <taxon>Dikarya</taxon>
        <taxon>Basidiomycota</taxon>
        <taxon>Agaricomycotina</taxon>
        <taxon>Tremellomycetes</taxon>
        <taxon>Filobasidiales</taxon>
        <taxon>Filobasidiaceae</taxon>
        <taxon>Naganishia</taxon>
    </lineage>
</organism>